<sequence>MCLRSLIVLVLITAVCGGSLAPLYTAQEPIPNRYLLKVKNEYVFSDLVDDLLAENERNAQTAPGFGHIDILNEMDGTYLKILYVDLDYKSLDTVRKHPAVEFVEEEDGRPITSDDNADLDEFDLSGIDTAGKRDHSKRFTQEDFELNQGAFYGLDRINQRELEPDQNLTFAGNGFGVNIYLVSTGVLQTHEDFDCRVRMAYDVMSKTGEDCSGSGTNAAGIAAGKSVGVAKAAMVHSVRVHDCNNTESTNRHVSAIHWVANNLAKPCVVMLTISINSGGKTLQTAAESLVDAGCVVVVKAAPIRQTYGKKACDYSPGRSHRLITVGATYQNDGKTLWSGDGICVDIFAPGNNLMTTSPMDDGYYDKISSPNLSAAFVAGVAAIHLGNKVDAADVKHRILSDSTPCVVGNELLGAPNRLLYVDPGQS</sequence>
<dbReference type="Gene3D" id="3.40.50.200">
    <property type="entry name" value="Peptidase S8/S53 domain"/>
    <property type="match status" value="1"/>
</dbReference>
<accession>A0A914BTF2</accession>
<dbReference type="RefSeq" id="XP_038078911.1">
    <property type="nucleotide sequence ID" value="XM_038222983.1"/>
</dbReference>
<dbReference type="GO" id="GO:0006508">
    <property type="term" value="P:proteolysis"/>
    <property type="evidence" value="ECO:0007669"/>
    <property type="project" value="UniProtKB-KW"/>
</dbReference>
<comment type="similarity">
    <text evidence="1 4">Belongs to the peptidase S8 family.</text>
</comment>
<keyword evidence="3" id="KW-0378">Hydrolase</keyword>
<dbReference type="OMA" id="RMAYDVM"/>
<evidence type="ECO:0000313" key="6">
    <source>
        <dbReference type="EnsemblMetazoa" id="XP_038078911.1"/>
    </source>
</evidence>
<protein>
    <recommendedName>
        <fullName evidence="8">Peptidase S8/S53 domain-containing protein</fullName>
    </recommendedName>
</protein>
<dbReference type="SUPFAM" id="SSF52743">
    <property type="entry name" value="Subtilisin-like"/>
    <property type="match status" value="1"/>
</dbReference>
<dbReference type="PANTHER" id="PTHR43806">
    <property type="entry name" value="PEPTIDASE S8"/>
    <property type="match status" value="1"/>
</dbReference>
<reference evidence="6" key="1">
    <citation type="submission" date="2022-11" db="UniProtKB">
        <authorList>
            <consortium name="EnsemblMetazoa"/>
        </authorList>
    </citation>
    <scope>IDENTIFICATION</scope>
</reference>
<dbReference type="GeneID" id="119746174"/>
<evidence type="ECO:0000256" key="5">
    <source>
        <dbReference type="SAM" id="SignalP"/>
    </source>
</evidence>
<evidence type="ECO:0000313" key="7">
    <source>
        <dbReference type="Proteomes" id="UP000887568"/>
    </source>
</evidence>
<dbReference type="PRINTS" id="PR00723">
    <property type="entry name" value="SUBTILISIN"/>
</dbReference>
<dbReference type="Proteomes" id="UP000887568">
    <property type="component" value="Unplaced"/>
</dbReference>
<dbReference type="AlphaFoldDB" id="A0A914BTF2"/>
<keyword evidence="7" id="KW-1185">Reference proteome</keyword>
<evidence type="ECO:0000256" key="4">
    <source>
        <dbReference type="PROSITE-ProRule" id="PRU01240"/>
    </source>
</evidence>
<name>A0A914BTF2_PATMI</name>
<organism evidence="6 7">
    <name type="scientific">Patiria miniata</name>
    <name type="common">Bat star</name>
    <name type="synonym">Asterina miniata</name>
    <dbReference type="NCBI Taxonomy" id="46514"/>
    <lineage>
        <taxon>Eukaryota</taxon>
        <taxon>Metazoa</taxon>
        <taxon>Echinodermata</taxon>
        <taxon>Eleutherozoa</taxon>
        <taxon>Asterozoa</taxon>
        <taxon>Asteroidea</taxon>
        <taxon>Valvatacea</taxon>
        <taxon>Valvatida</taxon>
        <taxon>Asterinidae</taxon>
        <taxon>Patiria</taxon>
    </lineage>
</organism>
<dbReference type="GO" id="GO:0005615">
    <property type="term" value="C:extracellular space"/>
    <property type="evidence" value="ECO:0007669"/>
    <property type="project" value="TreeGrafter"/>
</dbReference>
<dbReference type="InterPro" id="IPR036852">
    <property type="entry name" value="Peptidase_S8/S53_dom_sf"/>
</dbReference>
<dbReference type="OrthoDB" id="10339289at2759"/>
<evidence type="ECO:0008006" key="8">
    <source>
        <dbReference type="Google" id="ProtNLM"/>
    </source>
</evidence>
<feature type="signal peptide" evidence="5">
    <location>
        <begin position="1"/>
        <end position="17"/>
    </location>
</feature>
<keyword evidence="5" id="KW-0732">Signal</keyword>
<dbReference type="PANTHER" id="PTHR43806:SF58">
    <property type="entry name" value="ALKALINE PROTEASE 1-RELATED"/>
    <property type="match status" value="1"/>
</dbReference>
<keyword evidence="3" id="KW-0720">Serine protease</keyword>
<evidence type="ECO:0000256" key="2">
    <source>
        <dbReference type="ARBA" id="ARBA00022670"/>
    </source>
</evidence>
<dbReference type="EnsemblMetazoa" id="XM_038222983.1">
    <property type="protein sequence ID" value="XP_038078911.1"/>
    <property type="gene ID" value="LOC119746174"/>
</dbReference>
<keyword evidence="2" id="KW-0645">Protease</keyword>
<proteinExistence type="inferred from homology"/>
<dbReference type="GO" id="GO:0004252">
    <property type="term" value="F:serine-type endopeptidase activity"/>
    <property type="evidence" value="ECO:0007669"/>
    <property type="project" value="InterPro"/>
</dbReference>
<dbReference type="InterPro" id="IPR015500">
    <property type="entry name" value="Peptidase_S8_subtilisin-rel"/>
</dbReference>
<dbReference type="PROSITE" id="PS51892">
    <property type="entry name" value="SUBTILASE"/>
    <property type="match status" value="1"/>
</dbReference>
<feature type="chain" id="PRO_5037018624" description="Peptidase S8/S53 domain-containing protein" evidence="5">
    <location>
        <begin position="18"/>
        <end position="426"/>
    </location>
</feature>
<evidence type="ECO:0000256" key="3">
    <source>
        <dbReference type="ARBA" id="ARBA00022825"/>
    </source>
</evidence>
<dbReference type="InterPro" id="IPR050131">
    <property type="entry name" value="Peptidase_S8_subtilisin-like"/>
</dbReference>
<comment type="caution">
    <text evidence="4">Lacks conserved residue(s) required for the propagation of feature annotation.</text>
</comment>
<evidence type="ECO:0000256" key="1">
    <source>
        <dbReference type="ARBA" id="ARBA00011073"/>
    </source>
</evidence>